<name>A0A9K3LDN8_9STRA</name>
<feature type="domain" description="Pseudouridine synthase II N-terminal" evidence="4">
    <location>
        <begin position="191"/>
        <end position="344"/>
    </location>
</feature>
<evidence type="ECO:0000313" key="6">
    <source>
        <dbReference type="Proteomes" id="UP000693970"/>
    </source>
</evidence>
<proteinExistence type="inferred from homology"/>
<dbReference type="GO" id="GO:0009982">
    <property type="term" value="F:pseudouridine synthase activity"/>
    <property type="evidence" value="ECO:0007669"/>
    <property type="project" value="InterPro"/>
</dbReference>
<evidence type="ECO:0000256" key="1">
    <source>
        <dbReference type="ARBA" id="ARBA00022694"/>
    </source>
</evidence>
<comment type="caution">
    <text evidence="5">The sequence shown here is derived from an EMBL/GenBank/DDBJ whole genome shotgun (WGS) entry which is preliminary data.</text>
</comment>
<dbReference type="AlphaFoldDB" id="A0A9K3LDN8"/>
<keyword evidence="6" id="KW-1185">Reference proteome</keyword>
<dbReference type="GO" id="GO:0003723">
    <property type="term" value="F:RNA binding"/>
    <property type="evidence" value="ECO:0007669"/>
    <property type="project" value="InterPro"/>
</dbReference>
<dbReference type="HAMAP" id="MF_01080">
    <property type="entry name" value="TruB_bact"/>
    <property type="match status" value="1"/>
</dbReference>
<dbReference type="Pfam" id="PF01509">
    <property type="entry name" value="TruB_N"/>
    <property type="match status" value="1"/>
</dbReference>
<keyword evidence="2" id="KW-0413">Isomerase</keyword>
<sequence length="407" mass="45318">MNFSVHVPFYRSTTWPFTTLQARQIMALSISLMFVRNSWLPRNTAPVGQTFKVHAFRPVVTTVQKTRIHATSSTSLILPITLWNKIPLAQSQQGVRNADRLHKLYSSSATSEQGQQQPERSDNLSQSSKTNSTNTDGNSIEIPLYLAEGLLAVHKPLNWTSQDMVSYIRGMLERDARNRGAQVTPMRSRRNKARKVKVGHGGTLDPLATGVLVIGVGHGTKQLNDYLSGSKAYRATGKLGMETSTLDLDPSGTVVKEAPWEHVTREALEDVLPMFRGTIEQVPPLYSAKRVNGKKLYEVARSGNVDENLVIESKQVEIYSLDLVSVEELPHFTIDMECGGGTFVRSLIRDVAYELDSVATTIFLQRTKQGPFVLEDCLAKDDLTAETIYAQIDEWNTKLAQLKADAR</sequence>
<reference evidence="5" key="1">
    <citation type="journal article" date="2021" name="Sci. Rep.">
        <title>Diploid genomic architecture of Nitzschia inconspicua, an elite biomass production diatom.</title>
        <authorList>
            <person name="Oliver A."/>
            <person name="Podell S."/>
            <person name="Pinowska A."/>
            <person name="Traller J.C."/>
            <person name="Smith S.R."/>
            <person name="McClure R."/>
            <person name="Beliaev A."/>
            <person name="Bohutskyi P."/>
            <person name="Hill E.A."/>
            <person name="Rabines A."/>
            <person name="Zheng H."/>
            <person name="Allen L.Z."/>
            <person name="Kuo A."/>
            <person name="Grigoriev I.V."/>
            <person name="Allen A.E."/>
            <person name="Hazlebeck D."/>
            <person name="Allen E.E."/>
        </authorList>
    </citation>
    <scope>NUCLEOTIDE SEQUENCE</scope>
    <source>
        <strain evidence="5">Hildebrandi</strain>
    </source>
</reference>
<feature type="region of interest" description="Disordered" evidence="3">
    <location>
        <begin position="178"/>
        <end position="201"/>
    </location>
</feature>
<reference evidence="5" key="2">
    <citation type="submission" date="2021-04" db="EMBL/GenBank/DDBJ databases">
        <authorList>
            <person name="Podell S."/>
        </authorList>
    </citation>
    <scope>NUCLEOTIDE SEQUENCE</scope>
    <source>
        <strain evidence="5">Hildebrandi</strain>
    </source>
</reference>
<dbReference type="NCBIfam" id="TIGR00431">
    <property type="entry name" value="TruB"/>
    <property type="match status" value="1"/>
</dbReference>
<dbReference type="CDD" id="cd02573">
    <property type="entry name" value="PseudoU_synth_EcTruB"/>
    <property type="match status" value="1"/>
</dbReference>
<evidence type="ECO:0000313" key="5">
    <source>
        <dbReference type="EMBL" id="KAG7360158.1"/>
    </source>
</evidence>
<dbReference type="InterPro" id="IPR014780">
    <property type="entry name" value="tRNA_psdUridine_synth_TruB"/>
</dbReference>
<protein>
    <submittedName>
        <fullName evidence="5">tRNA pseudouridine synthase TruB</fullName>
    </submittedName>
</protein>
<dbReference type="GO" id="GO:0006400">
    <property type="term" value="P:tRNA modification"/>
    <property type="evidence" value="ECO:0007669"/>
    <property type="project" value="TreeGrafter"/>
</dbReference>
<dbReference type="PANTHER" id="PTHR13767:SF2">
    <property type="entry name" value="PSEUDOURIDYLATE SYNTHASE TRUB1"/>
    <property type="match status" value="1"/>
</dbReference>
<dbReference type="OrthoDB" id="9995526at2759"/>
<dbReference type="InterPro" id="IPR002501">
    <property type="entry name" value="PsdUridine_synth_N"/>
</dbReference>
<dbReference type="EMBL" id="JAGRRH010000013">
    <property type="protein sequence ID" value="KAG7360158.1"/>
    <property type="molecule type" value="Genomic_DNA"/>
</dbReference>
<organism evidence="5 6">
    <name type="scientific">Nitzschia inconspicua</name>
    <dbReference type="NCBI Taxonomy" id="303405"/>
    <lineage>
        <taxon>Eukaryota</taxon>
        <taxon>Sar</taxon>
        <taxon>Stramenopiles</taxon>
        <taxon>Ochrophyta</taxon>
        <taxon>Bacillariophyta</taxon>
        <taxon>Bacillariophyceae</taxon>
        <taxon>Bacillariophycidae</taxon>
        <taxon>Bacillariales</taxon>
        <taxon>Bacillariaceae</taxon>
        <taxon>Nitzschia</taxon>
    </lineage>
</organism>
<gene>
    <name evidence="5" type="ORF">IV203_035257</name>
</gene>
<evidence type="ECO:0000256" key="3">
    <source>
        <dbReference type="SAM" id="MobiDB-lite"/>
    </source>
</evidence>
<feature type="region of interest" description="Disordered" evidence="3">
    <location>
        <begin position="107"/>
        <end position="138"/>
    </location>
</feature>
<dbReference type="Proteomes" id="UP000693970">
    <property type="component" value="Unassembled WGS sequence"/>
</dbReference>
<evidence type="ECO:0000256" key="2">
    <source>
        <dbReference type="ARBA" id="ARBA00023235"/>
    </source>
</evidence>
<evidence type="ECO:0000259" key="4">
    <source>
        <dbReference type="Pfam" id="PF01509"/>
    </source>
</evidence>
<dbReference type="GO" id="GO:0005634">
    <property type="term" value="C:nucleus"/>
    <property type="evidence" value="ECO:0007669"/>
    <property type="project" value="TreeGrafter"/>
</dbReference>
<keyword evidence="1" id="KW-0819">tRNA processing</keyword>
<accession>A0A9K3LDN8</accession>
<dbReference type="PANTHER" id="PTHR13767">
    <property type="entry name" value="TRNA-PSEUDOURIDINE SYNTHASE"/>
    <property type="match status" value="1"/>
</dbReference>
<feature type="compositionally biased region" description="Basic residues" evidence="3">
    <location>
        <begin position="187"/>
        <end position="198"/>
    </location>
</feature>
<dbReference type="GO" id="GO:1990481">
    <property type="term" value="P:mRNA pseudouridine synthesis"/>
    <property type="evidence" value="ECO:0007669"/>
    <property type="project" value="TreeGrafter"/>
</dbReference>